<evidence type="ECO:0000256" key="2">
    <source>
        <dbReference type="ARBA" id="ARBA00001946"/>
    </source>
</evidence>
<sequence length="574" mass="63929">MANKKCGTTSETAANNGISSGIDDLPSYVRDMLGHASAQLLSQRQPTIASNCGKSQLEHFEHPVKGLDIARMPSTNCHGESFSNGHRQGTTRNIYAEVHLASNQPAYAIKHSSNPADPGYSYSHAPRTRFGDQQSDPYRRAQIQINYLDALATRVPPFGSLVDELRSKESLRKLLTTLAREALERYAKQRGYTIDDESIDLKCFGSLRNGFALPGADLDLVLTTHAAIFPKELEAECPRILNRVFLDAGFGARRTQKTRVPIIKLCEKPSEELLNALRMEDEEWEASYSSSVCHRPKRTGNMEFPASVGIQCDINFSGRLALYNTELLRSYALCDDRVRLVGVFVKMWAKARKINSPYYGTLCSYGYILMAIHYLMNVVDPPLVPNLQLLCPPFTEQSNGAGFDFGNQQSVGELVRGLFAYYGSHNRTAPSGGFNWVQNVISIRTRGGILSKLGKGWNTAKTDEDGTRLRFLIAIEDPFEHSHNVGRTVTDKGLKAIRAEFSRAQTVIRGIQEIPGVGWEWRMGNGEKSLWLQLQCVECCIHQKVKILTLPTRETDTINVQLFATLPFGGKSLC</sequence>
<evidence type="ECO:0000313" key="14">
    <source>
        <dbReference type="Proteomes" id="UP000326565"/>
    </source>
</evidence>
<feature type="region of interest" description="Disordered" evidence="10">
    <location>
        <begin position="1"/>
        <end position="21"/>
    </location>
</feature>
<dbReference type="Gene3D" id="1.10.1410.10">
    <property type="match status" value="1"/>
</dbReference>
<dbReference type="OrthoDB" id="407432at2759"/>
<evidence type="ECO:0000256" key="6">
    <source>
        <dbReference type="ARBA" id="ARBA00022490"/>
    </source>
</evidence>
<dbReference type="AlphaFoldDB" id="A0A5N5WRE9"/>
<evidence type="ECO:0000259" key="11">
    <source>
        <dbReference type="Pfam" id="PF03828"/>
    </source>
</evidence>
<dbReference type="GO" id="GO:0046872">
    <property type="term" value="F:metal ion binding"/>
    <property type="evidence" value="ECO:0007669"/>
    <property type="project" value="UniProtKB-KW"/>
</dbReference>
<accession>A0A5N5WRE9</accession>
<evidence type="ECO:0000256" key="1">
    <source>
        <dbReference type="ARBA" id="ARBA00001936"/>
    </source>
</evidence>
<evidence type="ECO:0000256" key="9">
    <source>
        <dbReference type="ARBA" id="ARBA00022842"/>
    </source>
</evidence>
<keyword evidence="8" id="KW-0479">Metal-binding</keyword>
<evidence type="ECO:0000256" key="3">
    <source>
        <dbReference type="ARBA" id="ARBA00004496"/>
    </source>
</evidence>
<evidence type="ECO:0000256" key="5">
    <source>
        <dbReference type="ARBA" id="ARBA00012388"/>
    </source>
</evidence>
<protein>
    <recommendedName>
        <fullName evidence="5">polynucleotide adenylyltransferase</fullName>
        <ecNumber evidence="5">2.7.7.19</ecNumber>
    </recommendedName>
</protein>
<dbReference type="EMBL" id="ML732288">
    <property type="protein sequence ID" value="KAB8070909.1"/>
    <property type="molecule type" value="Genomic_DNA"/>
</dbReference>
<reference evidence="13 14" key="1">
    <citation type="submission" date="2019-04" db="EMBL/GenBank/DDBJ databases">
        <title>Friends and foes A comparative genomics study of 23 Aspergillus species from section Flavi.</title>
        <authorList>
            <consortium name="DOE Joint Genome Institute"/>
            <person name="Kjaerbolling I."/>
            <person name="Vesth T."/>
            <person name="Frisvad J.C."/>
            <person name="Nybo J.L."/>
            <person name="Theobald S."/>
            <person name="Kildgaard S."/>
            <person name="Isbrandt T."/>
            <person name="Kuo A."/>
            <person name="Sato A."/>
            <person name="Lyhne E.K."/>
            <person name="Kogle M.E."/>
            <person name="Wiebenga A."/>
            <person name="Kun R.S."/>
            <person name="Lubbers R.J."/>
            <person name="Makela M.R."/>
            <person name="Barry K."/>
            <person name="Chovatia M."/>
            <person name="Clum A."/>
            <person name="Daum C."/>
            <person name="Haridas S."/>
            <person name="He G."/>
            <person name="LaButti K."/>
            <person name="Lipzen A."/>
            <person name="Mondo S."/>
            <person name="Riley R."/>
            <person name="Salamov A."/>
            <person name="Simmons B.A."/>
            <person name="Magnuson J.K."/>
            <person name="Henrissat B."/>
            <person name="Mortensen U.H."/>
            <person name="Larsen T.O."/>
            <person name="Devries R.P."/>
            <person name="Grigoriev I.V."/>
            <person name="Machida M."/>
            <person name="Baker S.E."/>
            <person name="Andersen M.R."/>
        </authorList>
    </citation>
    <scope>NUCLEOTIDE SEQUENCE [LARGE SCALE GENOMIC DNA]</scope>
    <source>
        <strain evidence="13 14">CBS 151.66</strain>
    </source>
</reference>
<dbReference type="Pfam" id="PF22600">
    <property type="entry name" value="MTPAP-like_central"/>
    <property type="match status" value="1"/>
</dbReference>
<feature type="compositionally biased region" description="Polar residues" evidence="10">
    <location>
        <begin position="1"/>
        <end position="19"/>
    </location>
</feature>
<gene>
    <name evidence="13" type="ORF">BDV29DRAFT_193707</name>
</gene>
<dbReference type="PANTHER" id="PTHR12271:SF40">
    <property type="entry name" value="POLY(A) RNA POLYMERASE GLD2"/>
    <property type="match status" value="1"/>
</dbReference>
<dbReference type="Pfam" id="PF03828">
    <property type="entry name" value="PAP_assoc"/>
    <property type="match status" value="1"/>
</dbReference>
<evidence type="ECO:0000256" key="7">
    <source>
        <dbReference type="ARBA" id="ARBA00022679"/>
    </source>
</evidence>
<keyword evidence="9" id="KW-0460">Magnesium</keyword>
<dbReference type="GO" id="GO:0005737">
    <property type="term" value="C:cytoplasm"/>
    <property type="evidence" value="ECO:0007669"/>
    <property type="project" value="UniProtKB-SubCell"/>
</dbReference>
<evidence type="ECO:0000256" key="4">
    <source>
        <dbReference type="ARBA" id="ARBA00008593"/>
    </source>
</evidence>
<organism evidence="13 14">
    <name type="scientific">Aspergillus leporis</name>
    <dbReference type="NCBI Taxonomy" id="41062"/>
    <lineage>
        <taxon>Eukaryota</taxon>
        <taxon>Fungi</taxon>
        <taxon>Dikarya</taxon>
        <taxon>Ascomycota</taxon>
        <taxon>Pezizomycotina</taxon>
        <taxon>Eurotiomycetes</taxon>
        <taxon>Eurotiomycetidae</taxon>
        <taxon>Eurotiales</taxon>
        <taxon>Aspergillaceae</taxon>
        <taxon>Aspergillus</taxon>
        <taxon>Aspergillus subgen. Circumdati</taxon>
    </lineage>
</organism>
<keyword evidence="6" id="KW-0963">Cytoplasm</keyword>
<comment type="similarity">
    <text evidence="4">Belongs to the DNA polymerase type-B-like family.</text>
</comment>
<dbReference type="InterPro" id="IPR002058">
    <property type="entry name" value="PAP_assoc"/>
</dbReference>
<dbReference type="GO" id="GO:0031123">
    <property type="term" value="P:RNA 3'-end processing"/>
    <property type="evidence" value="ECO:0007669"/>
    <property type="project" value="TreeGrafter"/>
</dbReference>
<name>A0A5N5WRE9_9EURO</name>
<evidence type="ECO:0000259" key="12">
    <source>
        <dbReference type="Pfam" id="PF22600"/>
    </source>
</evidence>
<proteinExistence type="inferred from homology"/>
<evidence type="ECO:0000256" key="10">
    <source>
        <dbReference type="SAM" id="MobiDB-lite"/>
    </source>
</evidence>
<dbReference type="Proteomes" id="UP000326565">
    <property type="component" value="Unassembled WGS sequence"/>
</dbReference>
<feature type="domain" description="Poly(A) RNA polymerase mitochondrial-like central palm" evidence="12">
    <location>
        <begin position="180"/>
        <end position="332"/>
    </location>
</feature>
<dbReference type="GO" id="GO:0010605">
    <property type="term" value="P:negative regulation of macromolecule metabolic process"/>
    <property type="evidence" value="ECO:0007669"/>
    <property type="project" value="UniProtKB-ARBA"/>
</dbReference>
<evidence type="ECO:0000256" key="8">
    <source>
        <dbReference type="ARBA" id="ARBA00022723"/>
    </source>
</evidence>
<dbReference type="SUPFAM" id="SSF81301">
    <property type="entry name" value="Nucleotidyltransferase"/>
    <property type="match status" value="1"/>
</dbReference>
<comment type="cofactor">
    <cofactor evidence="2">
        <name>Mg(2+)</name>
        <dbReference type="ChEBI" id="CHEBI:18420"/>
    </cofactor>
</comment>
<dbReference type="GO" id="GO:1990817">
    <property type="term" value="F:poly(A) RNA polymerase activity"/>
    <property type="evidence" value="ECO:0007669"/>
    <property type="project" value="UniProtKB-EC"/>
</dbReference>
<dbReference type="InterPro" id="IPR043519">
    <property type="entry name" value="NT_sf"/>
</dbReference>
<dbReference type="CDD" id="cd05402">
    <property type="entry name" value="NT_PAP_TUTase"/>
    <property type="match status" value="1"/>
</dbReference>
<comment type="subcellular location">
    <subcellularLocation>
        <location evidence="3">Cytoplasm</location>
    </subcellularLocation>
</comment>
<feature type="domain" description="PAP-associated" evidence="11">
    <location>
        <begin position="410"/>
        <end position="483"/>
    </location>
</feature>
<dbReference type="EC" id="2.7.7.19" evidence="5"/>
<keyword evidence="7" id="KW-0808">Transferase</keyword>
<comment type="cofactor">
    <cofactor evidence="1">
        <name>Mn(2+)</name>
        <dbReference type="ChEBI" id="CHEBI:29035"/>
    </cofactor>
</comment>
<feature type="region of interest" description="Disordered" evidence="10">
    <location>
        <begin position="113"/>
        <end position="135"/>
    </location>
</feature>
<evidence type="ECO:0000313" key="13">
    <source>
        <dbReference type="EMBL" id="KAB8070909.1"/>
    </source>
</evidence>
<dbReference type="Gene3D" id="3.30.460.10">
    <property type="entry name" value="Beta Polymerase, domain 2"/>
    <property type="match status" value="1"/>
</dbReference>
<dbReference type="GO" id="GO:0050265">
    <property type="term" value="F:RNA uridylyltransferase activity"/>
    <property type="evidence" value="ECO:0007669"/>
    <property type="project" value="TreeGrafter"/>
</dbReference>
<dbReference type="InterPro" id="IPR054708">
    <property type="entry name" value="MTPAP-like_central"/>
</dbReference>
<keyword evidence="14" id="KW-1185">Reference proteome</keyword>
<dbReference type="SUPFAM" id="SSF81631">
    <property type="entry name" value="PAP/OAS1 substrate-binding domain"/>
    <property type="match status" value="1"/>
</dbReference>
<dbReference type="PANTHER" id="PTHR12271">
    <property type="entry name" value="POLY A POLYMERASE CID PAP -RELATED"/>
    <property type="match status" value="1"/>
</dbReference>